<proteinExistence type="predicted"/>
<evidence type="ECO:0000313" key="1">
    <source>
        <dbReference type="EMBL" id="KAJ9080285.1"/>
    </source>
</evidence>
<sequence>MKAYRAIILLLVVIVAWVQTQRVNDSADLLVESNKVKEPTQKSKPDADTSLKNEVDPKEKTSRSSSPDSSSSSDKPQDETKKNDKNEKLDNKNESQKTLKSRKKPG</sequence>
<protein>
    <submittedName>
        <fullName evidence="1">Uncharacterized protein</fullName>
    </submittedName>
</protein>
<gene>
    <name evidence="1" type="ORF">DSO57_1026707</name>
</gene>
<evidence type="ECO:0000313" key="2">
    <source>
        <dbReference type="Proteomes" id="UP001165960"/>
    </source>
</evidence>
<keyword evidence="2" id="KW-1185">Reference proteome</keyword>
<comment type="caution">
    <text evidence="1">The sequence shown here is derived from an EMBL/GenBank/DDBJ whole genome shotgun (WGS) entry which is preliminary data.</text>
</comment>
<organism evidence="1 2">
    <name type="scientific">Entomophthora muscae</name>
    <dbReference type="NCBI Taxonomy" id="34485"/>
    <lineage>
        <taxon>Eukaryota</taxon>
        <taxon>Fungi</taxon>
        <taxon>Fungi incertae sedis</taxon>
        <taxon>Zoopagomycota</taxon>
        <taxon>Entomophthoromycotina</taxon>
        <taxon>Entomophthoromycetes</taxon>
        <taxon>Entomophthorales</taxon>
        <taxon>Entomophthoraceae</taxon>
        <taxon>Entomophthora</taxon>
    </lineage>
</organism>
<reference evidence="1" key="1">
    <citation type="submission" date="2022-04" db="EMBL/GenBank/DDBJ databases">
        <title>Genome of the entomopathogenic fungus Entomophthora muscae.</title>
        <authorList>
            <person name="Elya C."/>
            <person name="Lovett B.R."/>
            <person name="Lee E."/>
            <person name="Macias A.M."/>
            <person name="Hajek A.E."/>
            <person name="De Bivort B.L."/>
            <person name="Kasson M.T."/>
            <person name="De Fine Licht H.H."/>
            <person name="Stajich J.E."/>
        </authorList>
    </citation>
    <scope>NUCLEOTIDE SEQUENCE</scope>
    <source>
        <strain evidence="1">Berkeley</strain>
    </source>
</reference>
<accession>A0ACC2U0G2</accession>
<name>A0ACC2U0G2_9FUNG</name>
<dbReference type="Proteomes" id="UP001165960">
    <property type="component" value="Unassembled WGS sequence"/>
</dbReference>
<dbReference type="EMBL" id="QTSX02001578">
    <property type="protein sequence ID" value="KAJ9080285.1"/>
    <property type="molecule type" value="Genomic_DNA"/>
</dbReference>